<dbReference type="PROSITE" id="PS50190">
    <property type="entry name" value="SEC7"/>
    <property type="match status" value="1"/>
</dbReference>
<sequence length="2168" mass="243015">MLFWKRLNWRLVRNFGYFYCASYALGRHVGELVICSGPSMHPTIQDGDLVIAERLSIHFRNLQRGDIVGALAPHDSSEMLCKRLTAVEHDMVTNCYLLPNGKIPRGHVYLEGDNTAASTDSRIFGPIPAGLVQGEVNALVALLKKTRRNWSHHQQQIHLGHSLLDETDPLLRNFADLRDVFNSVNDLSDMNPDTFLSPFLDVIRSDQTNGPITAQALSSVAKFLSYGLIDSSSIKASNAVENIADAVTHAKFIGSTDSGRDEVVLLKILQVLRILLLTPVGRLLSNESVCEMMQSCFRISFEPALSELLREVAEATLSDMTQLLFTRLPTFQEDIRHPYIRKLVKRAGHLAGKRKRRKTYFNDIVKNEKGEKDSIENDILTSRQLKKDENVELIQEENNQKNGDSVGSAQKASLSSSTEVVPFLQNKDGRKLNSDNPQVAVVDGTETIDIDSHHHLMERSESVEYHGIAIVGELSREPFEALRVDSDDGVLPDNDDSSSSFKEENERGRVIRKRIKSPEDMVKPVSDCEKENFMLNDVKLIPSTERAASNPTAHIPYGIPCVRELLRFLIALTNPLDRANTESMILMALNLLTVALEAGADHVRTFSLLMPLVKDELCRALLQLLDTEKLPVFAATNRVCFLLFEGLRSDLKFQLEMYFLKLQSIVTSEQTRISYEQKEMALESIVQLWRIAGLVTEIYLNYDCDLYCSNLFEDLTKLLLENAFPVLGLRSINLLSLDGLLTVIDTIDNNCVYRQAGGVHQKTPIPTSVSAQLHLPAISGYAFGRQSAINETLTVTTAGRTTLFETFLPSTALHANRMAPSSSLPSIIEVIERKKKKRIITEATELFNQDPKKGIEFLKEKKILKSPLNPVDVVAWLKENPRLDKKRIADYICSRKNAAVLDAFVRSFPFGNTRLDDALRMFLETFRLPGEAAEISMVMQHFADHWYVANGEPFNHVDAAFTLAYAVIMLNTDQHNPQVRRNQRPMQAECFKRNLSGTNGGQDFDPAMLDEMYNAIRNEEIVMPAEQVGIVKENYLWKVLLRRGETKEGEFIHVPAGWNDHDLFSITWGPASAALSFVFDKSGRETILQKVLNGYRKCASIAAHYGMSDVFDNLIIHLCKFSTLMSANEDNPEQNLEIRQSGVLNENSNQSAEQIAIAFGENTKAQMAARAMFQLVQAHGDILREGWKNVLDSILRLFYARLLPTSITEVEDFVDSKGWVSIQRAPRPKLSTNRNDSGLLSWLGLGSNYDNKESTPTADQQQFIKIAQEVIAECHPEQLIVDGKYLTSSALSELISTIIQASTNVAHTEMDKSEAMARKLKEQEEDALVLYLEMMVSIALENKDRLFQIWVPIKQHLQWLMSNFGRNPLIVERAVVGLLRIANRNLYHLKDDIADEVLQSLGILLNLPPPAMFMFSRQIAYGLHELLRTNAANVHRREHWAVLFGLMEAAGAGVYPEDFNTQLDAEFQPALSQRKPKIMNRQVHSDTEPSLSRPRIDNGEIVSVDRGYTSDVVQGSVSSFSTLSEHVDSAASLLKEASTEWIHVDHKDAALAAQQQQLQLRPTGKQHLYSSIFDRGTVVLRTNLIRHDPLAFLKVGETLAFLARDAAHITPDNFDSCIECLRSCAEASLDGGRYAAGPLSGDAQSHLRSVLKDEKSKHSAKQDRSNHRHMSLKAGSNYDEEEMSSQAEPQKLSASYQQVAFQILDLCHTLHVKGAIIYRSWADSGAEIDASLPALWNHCWRPLLQCIARLCCDCRRQVRTQALNFLVRAFLIPEMQAMKGRQWEECFGEVLFPLLQKLLENLSPMDPIGMEETRVRVMQLISKILLNHLTPLSLLESFRSLWLRLLDYMDQYLHADRSDLLSEAIPESLKNMILVMDNTAMFNTIPDLYDMTVKRIGTFLPELLAEVMPGPPRRLELTNVKMQETSESLLQSRSPEITNVGSGEAVSILPQQINIDKQVLIAPPIDLTTQSQSPNPDQVEPEDVIHNSETSKCTNLSEVASVPELEEVIVHYGSTSPPTLSHFVTPEASAESSMTFSNAQTDVCNLGGTVCQQLSNQQFLCAQTAQVYNTNYPHDAERLTNMNDETQFTTSSLETFRVAPPHLLYAQQQLQRSSFVSSQSSQIYHLASMPVMMTIGGPLVPSPNSAFSPPASSSVRSVIEVSSQLAEV</sequence>
<dbReference type="Gene3D" id="1.10.1000.11">
    <property type="entry name" value="Arf Nucleotide-binding Site Opener,domain 2"/>
    <property type="match status" value="1"/>
</dbReference>
<dbReference type="InterPro" id="IPR023394">
    <property type="entry name" value="Sec7_C_sf"/>
</dbReference>
<dbReference type="InterPro" id="IPR035999">
    <property type="entry name" value="Sec7_dom_sf"/>
</dbReference>
<dbReference type="GO" id="GO:0010256">
    <property type="term" value="P:endomembrane system organization"/>
    <property type="evidence" value="ECO:0007669"/>
    <property type="project" value="UniProtKB-ARBA"/>
</dbReference>
<dbReference type="Proteomes" id="UP000050640">
    <property type="component" value="Unplaced"/>
</dbReference>
<organism evidence="9 10">
    <name type="scientific">Elaeophora elaphi</name>
    <dbReference type="NCBI Taxonomy" id="1147741"/>
    <lineage>
        <taxon>Eukaryota</taxon>
        <taxon>Metazoa</taxon>
        <taxon>Ecdysozoa</taxon>
        <taxon>Nematoda</taxon>
        <taxon>Chromadorea</taxon>
        <taxon>Rhabditida</taxon>
        <taxon>Spirurina</taxon>
        <taxon>Spiruromorpha</taxon>
        <taxon>Filarioidea</taxon>
        <taxon>Onchocercidae</taxon>
        <taxon>Elaeophora</taxon>
    </lineage>
</organism>
<dbReference type="InterPro" id="IPR016024">
    <property type="entry name" value="ARM-type_fold"/>
</dbReference>
<dbReference type="Pfam" id="PF23325">
    <property type="entry name" value="TPR_28"/>
    <property type="match status" value="1"/>
</dbReference>
<dbReference type="PANTHER" id="PTHR10663:SF388">
    <property type="entry name" value="GOLGI-SPECIFIC BREFELDIN A-RESISTANCE GUANINE NUCLEOTIDE EXCHANGE FACTOR 1"/>
    <property type="match status" value="1"/>
</dbReference>
<dbReference type="GO" id="GO:0016197">
    <property type="term" value="P:endosomal transport"/>
    <property type="evidence" value="ECO:0007669"/>
    <property type="project" value="UniProtKB-ARBA"/>
</dbReference>
<dbReference type="InterPro" id="IPR032691">
    <property type="entry name" value="Mon2/Sec7/BIG1-like_HUS"/>
</dbReference>
<evidence type="ECO:0000259" key="8">
    <source>
        <dbReference type="PROSITE" id="PS50190"/>
    </source>
</evidence>
<dbReference type="Pfam" id="PF12783">
    <property type="entry name" value="Sec7-like_HUS"/>
    <property type="match status" value="1"/>
</dbReference>
<dbReference type="GO" id="GO:0006465">
    <property type="term" value="P:signal peptide processing"/>
    <property type="evidence" value="ECO:0007669"/>
    <property type="project" value="InterPro"/>
</dbReference>
<evidence type="ECO:0000256" key="7">
    <source>
        <dbReference type="SAM" id="MobiDB-lite"/>
    </source>
</evidence>
<dbReference type="GO" id="GO:0016020">
    <property type="term" value="C:membrane"/>
    <property type="evidence" value="ECO:0007669"/>
    <property type="project" value="InterPro"/>
</dbReference>
<dbReference type="STRING" id="1147741.A0A158Q715"/>
<feature type="active site" evidence="6">
    <location>
        <position position="82"/>
    </location>
</feature>
<dbReference type="SUPFAM" id="SSF48425">
    <property type="entry name" value="Sec7 domain"/>
    <property type="match status" value="1"/>
</dbReference>
<feature type="active site" evidence="6">
    <location>
        <position position="39"/>
    </location>
</feature>
<dbReference type="PANTHER" id="PTHR10663">
    <property type="entry name" value="GUANYL-NUCLEOTIDE EXCHANGE FACTOR"/>
    <property type="match status" value="1"/>
</dbReference>
<reference evidence="10" key="1">
    <citation type="submission" date="2016-04" db="UniProtKB">
        <authorList>
            <consortium name="WormBaseParasite"/>
        </authorList>
    </citation>
    <scope>IDENTIFICATION</scope>
</reference>
<dbReference type="Pfam" id="PF01369">
    <property type="entry name" value="Sec7"/>
    <property type="match status" value="1"/>
</dbReference>
<proteinExistence type="predicted"/>
<evidence type="ECO:0000313" key="9">
    <source>
        <dbReference type="Proteomes" id="UP000050640"/>
    </source>
</evidence>
<dbReference type="GO" id="GO:0005794">
    <property type="term" value="C:Golgi apparatus"/>
    <property type="evidence" value="ECO:0007669"/>
    <property type="project" value="UniProtKB-SubCell"/>
</dbReference>
<evidence type="ECO:0000313" key="10">
    <source>
        <dbReference type="WBParaSite" id="EEL_0000330501-mRNA-1"/>
    </source>
</evidence>
<dbReference type="WBParaSite" id="EEL_0000330501-mRNA-1">
    <property type="protein sequence ID" value="EEL_0000330501-mRNA-1"/>
    <property type="gene ID" value="EEL_0000330501"/>
</dbReference>
<dbReference type="GO" id="GO:0005793">
    <property type="term" value="C:endoplasmic reticulum-Golgi intermediate compartment"/>
    <property type="evidence" value="ECO:0007669"/>
    <property type="project" value="UniProtKB-SubCell"/>
</dbReference>
<name>A0A158Q715_9BILA</name>
<comment type="subcellular location">
    <subcellularLocation>
        <location evidence="2">Endoplasmic reticulum-Golgi intermediate compartment</location>
    </subcellularLocation>
    <subcellularLocation>
        <location evidence="1">Golgi apparatus</location>
        <location evidence="1">cis-Golgi network</location>
    </subcellularLocation>
</comment>
<feature type="region of interest" description="Disordered" evidence="7">
    <location>
        <begin position="396"/>
        <end position="419"/>
    </location>
</feature>
<dbReference type="GO" id="GO:0004252">
    <property type="term" value="F:serine-type endopeptidase activity"/>
    <property type="evidence" value="ECO:0007669"/>
    <property type="project" value="InterPro"/>
</dbReference>
<feature type="compositionally biased region" description="Basic and acidic residues" evidence="7">
    <location>
        <begin position="1652"/>
        <end position="1665"/>
    </location>
</feature>
<dbReference type="CDD" id="cd06530">
    <property type="entry name" value="S26_SPase_I"/>
    <property type="match status" value="1"/>
</dbReference>
<dbReference type="GO" id="GO:0005085">
    <property type="term" value="F:guanyl-nucleotide exchange factor activity"/>
    <property type="evidence" value="ECO:0007669"/>
    <property type="project" value="InterPro"/>
</dbReference>
<dbReference type="FunFam" id="1.10.1000.11:FF:000007">
    <property type="entry name" value="Golgi-specific brefeldin A-resistance guanine nucleotide exchange factor 1"/>
    <property type="match status" value="1"/>
</dbReference>
<evidence type="ECO:0000256" key="3">
    <source>
        <dbReference type="ARBA" id="ARBA00011805"/>
    </source>
</evidence>
<feature type="compositionally biased region" description="Acidic residues" evidence="7">
    <location>
        <begin position="487"/>
        <end position="496"/>
    </location>
</feature>
<evidence type="ECO:0000256" key="4">
    <source>
        <dbReference type="ARBA" id="ARBA00022448"/>
    </source>
</evidence>
<dbReference type="CDD" id="cd00171">
    <property type="entry name" value="Sec7"/>
    <property type="match status" value="1"/>
</dbReference>
<dbReference type="GO" id="GO:0032012">
    <property type="term" value="P:regulation of ARF protein signal transduction"/>
    <property type="evidence" value="ECO:0007669"/>
    <property type="project" value="InterPro"/>
</dbReference>
<accession>A0A158Q715</accession>
<dbReference type="InterPro" id="IPR036286">
    <property type="entry name" value="LexA/Signal_pep-like_sf"/>
</dbReference>
<keyword evidence="4" id="KW-0813">Transport</keyword>
<dbReference type="SUPFAM" id="SSF48371">
    <property type="entry name" value="ARM repeat"/>
    <property type="match status" value="1"/>
</dbReference>
<dbReference type="InterPro" id="IPR019533">
    <property type="entry name" value="Peptidase_S26"/>
</dbReference>
<dbReference type="Gene3D" id="1.10.220.20">
    <property type="match status" value="1"/>
</dbReference>
<keyword evidence="9" id="KW-1185">Reference proteome</keyword>
<dbReference type="InterPro" id="IPR056604">
    <property type="entry name" value="GBF1-like_TPR"/>
</dbReference>
<comment type="subunit">
    <text evidence="3">Heterodimer of 2 subunits, IMMPL1 and IMMPL2.</text>
</comment>
<evidence type="ECO:0000256" key="2">
    <source>
        <dbReference type="ARBA" id="ARBA00004399"/>
    </source>
</evidence>
<feature type="region of interest" description="Disordered" evidence="7">
    <location>
        <begin position="1652"/>
        <end position="1671"/>
    </location>
</feature>
<evidence type="ECO:0000256" key="6">
    <source>
        <dbReference type="PIRSR" id="PIRSR600223-1"/>
    </source>
</evidence>
<dbReference type="SUPFAM" id="SSF51306">
    <property type="entry name" value="LexA/Signal peptidase"/>
    <property type="match status" value="1"/>
</dbReference>
<dbReference type="Gene3D" id="2.10.109.10">
    <property type="entry name" value="Umud Fragment, subunit A"/>
    <property type="match status" value="1"/>
</dbReference>
<feature type="region of interest" description="Disordered" evidence="7">
    <location>
        <begin position="485"/>
        <end position="506"/>
    </location>
</feature>
<dbReference type="PRINTS" id="PR00727">
    <property type="entry name" value="LEADERPTASE"/>
</dbReference>
<dbReference type="Pfam" id="PF10502">
    <property type="entry name" value="Peptidase_S26"/>
    <property type="match status" value="2"/>
</dbReference>
<dbReference type="InterPro" id="IPR000904">
    <property type="entry name" value="Sec7_dom"/>
</dbReference>
<protein>
    <submittedName>
        <fullName evidence="10">SEC7 domain-containing protein</fullName>
    </submittedName>
</protein>
<evidence type="ECO:0000256" key="1">
    <source>
        <dbReference type="ARBA" id="ARBA00004222"/>
    </source>
</evidence>
<dbReference type="InterPro" id="IPR000223">
    <property type="entry name" value="Pept_S26A_signal_pept_1"/>
</dbReference>
<feature type="domain" description="SEC7" evidence="8">
    <location>
        <begin position="829"/>
        <end position="1019"/>
    </location>
</feature>
<evidence type="ECO:0000256" key="5">
    <source>
        <dbReference type="ARBA" id="ARBA00023034"/>
    </source>
</evidence>
<keyword evidence="5" id="KW-0333">Golgi apparatus</keyword>
<dbReference type="SMART" id="SM00222">
    <property type="entry name" value="Sec7"/>
    <property type="match status" value="1"/>
</dbReference>